<dbReference type="GO" id="GO:0006122">
    <property type="term" value="P:mitochondrial electron transport, ubiquinol to cytochrome c"/>
    <property type="evidence" value="ECO:0007669"/>
    <property type="project" value="TreeGrafter"/>
</dbReference>
<dbReference type="SUPFAM" id="SSF81648">
    <property type="entry name" value="a domain/subunit of cytochrome bc1 complex (Ubiquinol-cytochrome c reductase)"/>
    <property type="match status" value="1"/>
</dbReference>
<feature type="transmembrane region" description="Helical" evidence="16">
    <location>
        <begin position="173"/>
        <end position="191"/>
    </location>
</feature>
<keyword evidence="11 15" id="KW-0408">Iron</keyword>
<evidence type="ECO:0000256" key="15">
    <source>
        <dbReference type="PIRSR" id="PIRSR038885-2"/>
    </source>
</evidence>
<comment type="cofactor">
    <cofactor evidence="16">
        <name>heme b</name>
        <dbReference type="ChEBI" id="CHEBI:60344"/>
    </cofactor>
    <text evidence="16">Binds 2 heme groups non-covalently.</text>
</comment>
<dbReference type="PANTHER" id="PTHR19271">
    <property type="entry name" value="CYTOCHROME B"/>
    <property type="match status" value="1"/>
</dbReference>
<keyword evidence="9 16" id="KW-0249">Electron transport</keyword>
<comment type="similarity">
    <text evidence="16">Belongs to the cytochrome b family.</text>
</comment>
<keyword evidence="8" id="KW-0999">Mitochondrion inner membrane</keyword>
<keyword evidence="10 16" id="KW-1133">Transmembrane helix</keyword>
<evidence type="ECO:0000256" key="4">
    <source>
        <dbReference type="ARBA" id="ARBA00022617"/>
    </source>
</evidence>
<feature type="transmembrane region" description="Helical" evidence="16">
    <location>
        <begin position="212"/>
        <end position="233"/>
    </location>
</feature>
<keyword evidence="12 16" id="KW-0496">Mitochondrion</keyword>
<dbReference type="RefSeq" id="YP_025795.1">
    <property type="nucleotide sequence ID" value="NC_005926.1"/>
</dbReference>
<evidence type="ECO:0000256" key="9">
    <source>
        <dbReference type="ARBA" id="ARBA00022982"/>
    </source>
</evidence>
<feature type="binding site" evidence="14">
    <location>
        <position position="235"/>
    </location>
    <ligand>
        <name>a ubiquinone</name>
        <dbReference type="ChEBI" id="CHEBI:16389"/>
    </ligand>
</feature>
<evidence type="ECO:0000256" key="10">
    <source>
        <dbReference type="ARBA" id="ARBA00022989"/>
    </source>
</evidence>
<sequence>MTKHLNYRPSIAMKASDINLSKSITIDRSATTKNLSFLKQPVLSVVNEHLIAYPTPSNLNYFWGFGSLAGICLIIQIATGVFLAMHYCPEVNLAFNSVEHIMREVSGGYILRYAHANGASLFFLVVMVHILRGLYYGSYYAPREAVWIIGVLILFLMVATAFIGYALPFGQQSLWGISVITSLFSVVPFVGNDLVQWLWGGFSVNNATLNRFFSLHYLLPFLIAGASIVHIAALHHKGSNNPLGINSAADKIAFYPYSVAKDLVGFVIFMIVLSVLIFFAPNLLSHPDNYIPANSLVTPLSIMPEWYFLIVYCILRSIPNKTGGVLAIALVFVALLSVPFLAGSPIRSSSFRPLHRKAFYAFVSCCLILSWAGSKPVEQPYIFIGQCATAFFFIYFFILVPLLGRLEYLLLTRKV</sequence>
<comment type="subcellular location">
    <subcellularLocation>
        <location evidence="1">Mitochondrion inner membrane</location>
        <topology evidence="1">Multi-pass membrane protein</topology>
    </subcellularLocation>
</comment>
<evidence type="ECO:0000256" key="13">
    <source>
        <dbReference type="ARBA" id="ARBA00023136"/>
    </source>
</evidence>
<name>Q6UVS0_TUPAK</name>
<dbReference type="Pfam" id="PF00032">
    <property type="entry name" value="Cytochrom_B_C"/>
    <property type="match status" value="1"/>
</dbReference>
<dbReference type="Gene3D" id="1.20.810.10">
    <property type="entry name" value="Cytochrome Bc1 Complex, Chain C"/>
    <property type="match status" value="1"/>
</dbReference>
<dbReference type="InterPro" id="IPR005797">
    <property type="entry name" value="Cyt_b/b6_N"/>
</dbReference>
<keyword evidence="6 16" id="KW-0812">Transmembrane</keyword>
<geneLocation type="mitochondrion" evidence="19"/>
<feature type="binding site" description="axial binding residue" evidence="15">
    <location>
        <position position="216"/>
    </location>
    <ligand>
        <name>heme b</name>
        <dbReference type="ChEBI" id="CHEBI:60344"/>
        <label>b562</label>
    </ligand>
    <ligandPart>
        <name>Fe</name>
        <dbReference type="ChEBI" id="CHEBI:18248"/>
    </ligandPart>
</feature>
<evidence type="ECO:0000256" key="3">
    <source>
        <dbReference type="ARBA" id="ARBA00022448"/>
    </source>
</evidence>
<evidence type="ECO:0000256" key="2">
    <source>
        <dbReference type="ARBA" id="ARBA00013531"/>
    </source>
</evidence>
<dbReference type="CDD" id="cd00290">
    <property type="entry name" value="cytochrome_b_C"/>
    <property type="match status" value="1"/>
</dbReference>
<feature type="binding site" description="axial binding residue" evidence="15">
    <location>
        <position position="129"/>
    </location>
    <ligand>
        <name>heme b</name>
        <dbReference type="ChEBI" id="CHEBI:60344"/>
        <label>b566</label>
    </ligand>
    <ligandPart>
        <name>Fe</name>
        <dbReference type="ChEBI" id="CHEBI:18248"/>
    </ligandPart>
</feature>
<keyword evidence="4 15" id="KW-0349">Heme</keyword>
<evidence type="ECO:0000256" key="5">
    <source>
        <dbReference type="ARBA" id="ARBA00022660"/>
    </source>
</evidence>
<evidence type="ECO:0000256" key="8">
    <source>
        <dbReference type="ARBA" id="ARBA00022792"/>
    </source>
</evidence>
<dbReference type="PROSITE" id="PS51002">
    <property type="entry name" value="CYTB_NTER"/>
    <property type="match status" value="1"/>
</dbReference>
<dbReference type="GO" id="GO:0005743">
    <property type="term" value="C:mitochondrial inner membrane"/>
    <property type="evidence" value="ECO:0007669"/>
    <property type="project" value="UniProtKB-SubCell"/>
</dbReference>
<dbReference type="GO" id="GO:0046872">
    <property type="term" value="F:metal ion binding"/>
    <property type="evidence" value="ECO:0007669"/>
    <property type="project" value="UniProtKB-UniRule"/>
</dbReference>
<keyword evidence="3 16" id="KW-0813">Transport</keyword>
<evidence type="ECO:0000256" key="6">
    <source>
        <dbReference type="ARBA" id="ARBA00022692"/>
    </source>
</evidence>
<feature type="transmembrane region" description="Helical" evidence="16">
    <location>
        <begin position="296"/>
        <end position="318"/>
    </location>
</feature>
<feature type="transmembrane region" description="Helical" evidence="16">
    <location>
        <begin position="113"/>
        <end position="134"/>
    </location>
</feature>
<dbReference type="InterPro" id="IPR027387">
    <property type="entry name" value="Cytb/b6-like_sf"/>
</dbReference>
<feature type="domain" description="Cytochrome b/b6 C-terminal region profile" evidence="18">
    <location>
        <begin position="244"/>
        <end position="414"/>
    </location>
</feature>
<dbReference type="InterPro" id="IPR036150">
    <property type="entry name" value="Cyt_b/b6_C_sf"/>
</dbReference>
<dbReference type="GO" id="GO:0045275">
    <property type="term" value="C:respiratory chain complex III"/>
    <property type="evidence" value="ECO:0007669"/>
    <property type="project" value="InterPro"/>
</dbReference>
<dbReference type="Pfam" id="PF00033">
    <property type="entry name" value="Cytochrome_B"/>
    <property type="match status" value="1"/>
</dbReference>
<feature type="transmembrane region" description="Helical" evidence="16">
    <location>
        <begin position="358"/>
        <end position="374"/>
    </location>
</feature>
<feature type="transmembrane region" description="Helical" evidence="16">
    <location>
        <begin position="324"/>
        <end position="346"/>
    </location>
</feature>
<dbReference type="SUPFAM" id="SSF81342">
    <property type="entry name" value="Transmembrane di-heme cytochromes"/>
    <property type="match status" value="1"/>
</dbReference>
<evidence type="ECO:0000256" key="7">
    <source>
        <dbReference type="ARBA" id="ARBA00022723"/>
    </source>
</evidence>
<feature type="transmembrane region" description="Helical" evidence="16">
    <location>
        <begin position="263"/>
        <end position="284"/>
    </location>
</feature>
<dbReference type="EMBL" id="AY359242">
    <property type="protein sequence ID" value="AAQ18754.1"/>
    <property type="molecule type" value="Genomic_DNA"/>
</dbReference>
<dbReference type="GeneID" id="2847017"/>
<dbReference type="InterPro" id="IPR016174">
    <property type="entry name" value="Di-haem_cyt_TM"/>
</dbReference>
<evidence type="ECO:0000256" key="14">
    <source>
        <dbReference type="PIRSR" id="PIRSR038885-1"/>
    </source>
</evidence>
<keyword evidence="5 16" id="KW-0679">Respiratory chain</keyword>
<dbReference type="PIRSF" id="PIRSF038885">
    <property type="entry name" value="COB"/>
    <property type="match status" value="1"/>
</dbReference>
<evidence type="ECO:0000313" key="19">
    <source>
        <dbReference type="EMBL" id="AAQ18754.1"/>
    </source>
</evidence>
<dbReference type="PROSITE" id="PS51003">
    <property type="entry name" value="CYTB_CTER"/>
    <property type="match status" value="1"/>
</dbReference>
<evidence type="ECO:0000256" key="12">
    <source>
        <dbReference type="ARBA" id="ARBA00023128"/>
    </source>
</evidence>
<dbReference type="InterPro" id="IPR030689">
    <property type="entry name" value="Cytochrome_b"/>
</dbReference>
<dbReference type="GO" id="GO:0008121">
    <property type="term" value="F:quinol-cytochrome-c reductase activity"/>
    <property type="evidence" value="ECO:0007669"/>
    <property type="project" value="InterPro"/>
</dbReference>
<feature type="domain" description="Cytochrome b/b6 N-terminal region profile" evidence="17">
    <location>
        <begin position="34"/>
        <end position="243"/>
    </location>
</feature>
<feature type="binding site" description="axial binding residue" evidence="15">
    <location>
        <position position="115"/>
    </location>
    <ligand>
        <name>heme b</name>
        <dbReference type="ChEBI" id="CHEBI:60344"/>
        <label>b562</label>
    </ligand>
    <ligandPart>
        <name>Fe</name>
        <dbReference type="ChEBI" id="CHEBI:18248"/>
    </ligandPart>
</feature>
<gene>
    <name evidence="19" type="primary">cob</name>
</gene>
<dbReference type="GO" id="GO:0016491">
    <property type="term" value="F:oxidoreductase activity"/>
    <property type="evidence" value="ECO:0007669"/>
    <property type="project" value="UniProtKB-UniRule"/>
</dbReference>
<evidence type="ECO:0000256" key="16">
    <source>
        <dbReference type="RuleBase" id="RU362117"/>
    </source>
</evidence>
<keyword evidence="7 15" id="KW-0479">Metal-binding</keyword>
<evidence type="ECO:0000256" key="1">
    <source>
        <dbReference type="ARBA" id="ARBA00004448"/>
    </source>
</evidence>
<reference evidence="19" key="2">
    <citation type="journal article" date="2004" name="Mol. Biol. Evol.">
        <title>The complete mitochondrial DNA sequence of the green alga Pseudendoclonium akinetum (Ulvophyceae) highlights distinctive evolutionary trends in the chlorophyta and suggests a sister-group relationship between the Ulvophyceae and Chlorophyceae.</title>
        <authorList>
            <person name="Pombert J.F."/>
            <person name="Otis C."/>
            <person name="Lemieux C."/>
            <person name="Turmel M."/>
        </authorList>
    </citation>
    <scope>NUCLEOTIDE SEQUENCE</scope>
    <source>
        <strain evidence="19">UTEX 1912</strain>
    </source>
</reference>
<feature type="binding site" description="axial binding residue" evidence="15">
    <location>
        <position position="230"/>
    </location>
    <ligand>
        <name>heme b</name>
        <dbReference type="ChEBI" id="CHEBI:60344"/>
        <label>b566</label>
    </ligand>
    <ligandPart>
        <name>Fe</name>
        <dbReference type="ChEBI" id="CHEBI:18248"/>
    </ligandPart>
</feature>
<dbReference type="PANTHER" id="PTHR19271:SF16">
    <property type="entry name" value="CYTOCHROME B"/>
    <property type="match status" value="1"/>
</dbReference>
<proteinExistence type="inferred from homology"/>
<comment type="function">
    <text evidence="16">Component of the ubiquinol-cytochrome c reductase complex (complex III or cytochrome b-c1 complex) that is part of the mitochondrial respiratory chain. The b-c1 complex mediates electron transfer from ubiquinol to cytochrome c. Contributes to the generation of a proton gradient across the mitochondrial membrane that is then used for ATP synthesis.</text>
</comment>
<dbReference type="AlphaFoldDB" id="Q6UVS0"/>
<keyword evidence="13 16" id="KW-0472">Membrane</keyword>
<evidence type="ECO:0000259" key="17">
    <source>
        <dbReference type="PROSITE" id="PS51002"/>
    </source>
</evidence>
<reference evidence="19" key="1">
    <citation type="submission" date="2003-08" db="EMBL/GenBank/DDBJ databases">
        <authorList>
            <person name="Pombert J.-F."/>
            <person name="Otis C."/>
            <person name="Lemieux C."/>
            <person name="Turmel M."/>
        </authorList>
    </citation>
    <scope>NUCLEOTIDE SEQUENCE</scope>
    <source>
        <strain evidence="19">UTEX 1912</strain>
    </source>
</reference>
<evidence type="ECO:0000259" key="18">
    <source>
        <dbReference type="PROSITE" id="PS51003"/>
    </source>
</evidence>
<dbReference type="InterPro" id="IPR048259">
    <property type="entry name" value="Cytochrome_b_N_euk/bac"/>
</dbReference>
<evidence type="ECO:0000256" key="11">
    <source>
        <dbReference type="ARBA" id="ARBA00023004"/>
    </source>
</evidence>
<organism evidence="19">
    <name type="scientific">Tupiella akineta</name>
    <name type="common">Green alga</name>
    <name type="synonym">Pseudendoclonium akinetum</name>
    <dbReference type="NCBI Taxonomy" id="160070"/>
    <lineage>
        <taxon>Eukaryota</taxon>
        <taxon>Viridiplantae</taxon>
        <taxon>Chlorophyta</taxon>
        <taxon>core chlorophytes</taxon>
        <taxon>Ulvophyceae</taxon>
        <taxon>OUU clade</taxon>
        <taxon>Ulotrichales</taxon>
        <taxon>Tupiellaceae</taxon>
        <taxon>Tupiella</taxon>
    </lineage>
</organism>
<dbReference type="InterPro" id="IPR005798">
    <property type="entry name" value="Cyt_b/b6_C"/>
</dbReference>
<comment type="cofactor">
    <cofactor evidence="15">
        <name>heme</name>
        <dbReference type="ChEBI" id="CHEBI:30413"/>
    </cofactor>
    <text evidence="15">Binds 2 heme groups non-covalently.</text>
</comment>
<feature type="transmembrane region" description="Helical" evidence="16">
    <location>
        <begin position="61"/>
        <end position="85"/>
    </location>
</feature>
<protein>
    <recommendedName>
        <fullName evidence="2 16">Cytochrome b</fullName>
    </recommendedName>
</protein>
<feature type="transmembrane region" description="Helical" evidence="16">
    <location>
        <begin position="146"/>
        <end position="167"/>
    </location>
</feature>
<dbReference type="InterPro" id="IPR048260">
    <property type="entry name" value="Cytochrome_b_C_euk/bac"/>
</dbReference>
<feature type="transmembrane region" description="Helical" evidence="16">
    <location>
        <begin position="380"/>
        <end position="404"/>
    </location>
</feature>
<dbReference type="CDD" id="cd00284">
    <property type="entry name" value="Cytochrome_b_N"/>
    <property type="match status" value="1"/>
</dbReference>
<accession>Q6UVS0</accession>